<keyword evidence="6" id="KW-1185">Reference proteome</keyword>
<evidence type="ECO:0000256" key="3">
    <source>
        <dbReference type="ARBA" id="ARBA00023239"/>
    </source>
</evidence>
<feature type="domain" description="Tryptophan synthase beta chain-like PALP" evidence="4">
    <location>
        <begin position="18"/>
        <end position="293"/>
    </location>
</feature>
<sequence>MRTAPVAADVAAAHLRLRPHVRWTPLLRTEIDGRPLVLKLEHLQRSGSFKLRGAVNALLSGPKPKRVVTASGGNHGLGVATAAQALGIPAVVYVPESVPDAKAAGIEAAGAKLIRHGTAYAEAAAAALAVAEEPGTRYLHAYDDADVIAGQGTATAEIVADAPDVDAIAVAVGGGGLASGATLASGGRQVFAVEPEHCQALHAALAAGEPVDVTIDSVAASALGATRVGELAFGILDSPSVTSVLVSDAEILAARDLLWRDFRLVVEPAAAAPLAAWLAGRIPAELPCFVLCGANISVSFE</sequence>
<organism evidence="5 6">
    <name type="scientific">Amycolatopsis halotolerans</name>
    <dbReference type="NCBI Taxonomy" id="330083"/>
    <lineage>
        <taxon>Bacteria</taxon>
        <taxon>Bacillati</taxon>
        <taxon>Actinomycetota</taxon>
        <taxon>Actinomycetes</taxon>
        <taxon>Pseudonocardiales</taxon>
        <taxon>Pseudonocardiaceae</taxon>
        <taxon>Amycolatopsis</taxon>
    </lineage>
</organism>
<dbReference type="SUPFAM" id="SSF53686">
    <property type="entry name" value="Tryptophan synthase beta subunit-like PLP-dependent enzymes"/>
    <property type="match status" value="1"/>
</dbReference>
<protein>
    <submittedName>
        <fullName evidence="5">Serine/threonine dehydratase</fullName>
    </submittedName>
</protein>
<evidence type="ECO:0000259" key="4">
    <source>
        <dbReference type="Pfam" id="PF00291"/>
    </source>
</evidence>
<dbReference type="PANTHER" id="PTHR48078:SF6">
    <property type="entry name" value="L-THREONINE DEHYDRATASE CATABOLIC TDCB"/>
    <property type="match status" value="1"/>
</dbReference>
<gene>
    <name evidence="5" type="ORF">ACFORO_16005</name>
</gene>
<dbReference type="PROSITE" id="PS00165">
    <property type="entry name" value="DEHYDRATASE_SER_THR"/>
    <property type="match status" value="1"/>
</dbReference>
<accession>A0ABV7QHP0</accession>
<evidence type="ECO:0000313" key="5">
    <source>
        <dbReference type="EMBL" id="MFC3511679.1"/>
    </source>
</evidence>
<keyword evidence="3" id="KW-0456">Lyase</keyword>
<dbReference type="InterPro" id="IPR000634">
    <property type="entry name" value="Ser/Thr_deHydtase_PyrdxlP-BS"/>
</dbReference>
<keyword evidence="2" id="KW-0663">Pyridoxal phosphate</keyword>
<evidence type="ECO:0000313" key="6">
    <source>
        <dbReference type="Proteomes" id="UP001595764"/>
    </source>
</evidence>
<evidence type="ECO:0000256" key="2">
    <source>
        <dbReference type="ARBA" id="ARBA00022898"/>
    </source>
</evidence>
<dbReference type="PANTHER" id="PTHR48078">
    <property type="entry name" value="THREONINE DEHYDRATASE, MITOCHONDRIAL-RELATED"/>
    <property type="match status" value="1"/>
</dbReference>
<dbReference type="NCBIfam" id="NF006094">
    <property type="entry name" value="PRK08246.1"/>
    <property type="match status" value="1"/>
</dbReference>
<reference evidence="6" key="1">
    <citation type="journal article" date="2019" name="Int. J. Syst. Evol. Microbiol.">
        <title>The Global Catalogue of Microorganisms (GCM) 10K type strain sequencing project: providing services to taxonomists for standard genome sequencing and annotation.</title>
        <authorList>
            <consortium name="The Broad Institute Genomics Platform"/>
            <consortium name="The Broad Institute Genome Sequencing Center for Infectious Disease"/>
            <person name="Wu L."/>
            <person name="Ma J."/>
        </authorList>
    </citation>
    <scope>NUCLEOTIDE SEQUENCE [LARGE SCALE GENOMIC DNA]</scope>
    <source>
        <strain evidence="6">CGMCC 4.7682</strain>
    </source>
</reference>
<dbReference type="Proteomes" id="UP001595764">
    <property type="component" value="Unassembled WGS sequence"/>
</dbReference>
<name>A0ABV7QHP0_9PSEU</name>
<dbReference type="InterPro" id="IPR050147">
    <property type="entry name" value="Ser/Thr_Dehydratase"/>
</dbReference>
<evidence type="ECO:0000256" key="1">
    <source>
        <dbReference type="ARBA" id="ARBA00001933"/>
    </source>
</evidence>
<dbReference type="RefSeq" id="WP_377867950.1">
    <property type="nucleotide sequence ID" value="NZ_JBHMAY010000003.1"/>
</dbReference>
<dbReference type="InterPro" id="IPR036052">
    <property type="entry name" value="TrpB-like_PALP_sf"/>
</dbReference>
<dbReference type="InterPro" id="IPR001926">
    <property type="entry name" value="TrpB-like_PALP"/>
</dbReference>
<comment type="cofactor">
    <cofactor evidence="1">
        <name>pyridoxal 5'-phosphate</name>
        <dbReference type="ChEBI" id="CHEBI:597326"/>
    </cofactor>
</comment>
<dbReference type="Gene3D" id="3.40.50.1100">
    <property type="match status" value="2"/>
</dbReference>
<dbReference type="EMBL" id="JBHRWI010000020">
    <property type="protein sequence ID" value="MFC3511679.1"/>
    <property type="molecule type" value="Genomic_DNA"/>
</dbReference>
<dbReference type="Pfam" id="PF00291">
    <property type="entry name" value="PALP"/>
    <property type="match status" value="1"/>
</dbReference>
<proteinExistence type="predicted"/>
<comment type="caution">
    <text evidence="5">The sequence shown here is derived from an EMBL/GenBank/DDBJ whole genome shotgun (WGS) entry which is preliminary data.</text>
</comment>